<evidence type="ECO:0000313" key="1">
    <source>
        <dbReference type="EMBL" id="MWC44768.1"/>
    </source>
</evidence>
<evidence type="ECO:0000313" key="2">
    <source>
        <dbReference type="EMBL" id="SDG05091.1"/>
    </source>
</evidence>
<dbReference type="EMBL" id="WSUT01000005">
    <property type="protein sequence ID" value="MWC44768.1"/>
    <property type="molecule type" value="Genomic_DNA"/>
</dbReference>
<reference evidence="1 4" key="2">
    <citation type="submission" date="2019-12" db="EMBL/GenBank/DDBJ databases">
        <authorList>
            <person name="Zheng J."/>
        </authorList>
    </citation>
    <scope>NUCLEOTIDE SEQUENCE [LARGE SCALE GENOMIC DNA]</scope>
    <source>
        <strain evidence="1 4">DSM 27347</strain>
    </source>
</reference>
<sequence length="186" mass="20174">MASEAAAAPAEASAKKEPDWMQSIAGQIRFLSTGDRAGLRRMDLTRSHAADGTVIKLLMRAKVPQQAQDTGFDRWRLVTHVAAILSGTGATQAHAEGRRLGSALREADYSENRLLRLLAVRGEALDDQVRRVARVLAQKGKHPINLWTLYHLVGSDAAKAEAARIRIAQDYYAAAARSEEGTSSDA</sequence>
<dbReference type="Pfam" id="PF09485">
    <property type="entry name" value="CRISPR_Cse2"/>
    <property type="match status" value="1"/>
</dbReference>
<name>A0A1G7R2R9_9SPHN</name>
<dbReference type="Proteomes" id="UP000436801">
    <property type="component" value="Unassembled WGS sequence"/>
</dbReference>
<accession>A0A1G7R2R9</accession>
<dbReference type="NCBIfam" id="TIGR02548">
    <property type="entry name" value="casB_cse2"/>
    <property type="match status" value="1"/>
</dbReference>
<dbReference type="Proteomes" id="UP000323502">
    <property type="component" value="Unassembled WGS sequence"/>
</dbReference>
<proteinExistence type="predicted"/>
<gene>
    <name evidence="1" type="ORF">GQR91_14140</name>
    <name evidence="2" type="ORF">SAMN05216557_11025</name>
</gene>
<dbReference type="OrthoDB" id="7579929at2"/>
<dbReference type="AlphaFoldDB" id="A0A1G7R2R9"/>
<organism evidence="2 3">
    <name type="scientific">Sphingomonas carotinifaciens</name>
    <dbReference type="NCBI Taxonomy" id="1166323"/>
    <lineage>
        <taxon>Bacteria</taxon>
        <taxon>Pseudomonadati</taxon>
        <taxon>Pseudomonadota</taxon>
        <taxon>Alphaproteobacteria</taxon>
        <taxon>Sphingomonadales</taxon>
        <taxon>Sphingomonadaceae</taxon>
        <taxon>Sphingomonas</taxon>
    </lineage>
</organism>
<keyword evidence="3" id="KW-1185">Reference proteome</keyword>
<protein>
    <submittedName>
        <fullName evidence="2">CRISPR type I-E/ECOLI-associated protein CasB/Cse2</fullName>
    </submittedName>
</protein>
<dbReference type="InterPro" id="IPR038287">
    <property type="entry name" value="Cse2_sf"/>
</dbReference>
<evidence type="ECO:0000313" key="4">
    <source>
        <dbReference type="Proteomes" id="UP000436801"/>
    </source>
</evidence>
<dbReference type="RefSeq" id="WP_149683414.1">
    <property type="nucleotide sequence ID" value="NZ_FNBI01000010.1"/>
</dbReference>
<reference evidence="2 3" key="1">
    <citation type="submission" date="2016-10" db="EMBL/GenBank/DDBJ databases">
        <authorList>
            <person name="Varghese N."/>
            <person name="Submissions S."/>
        </authorList>
    </citation>
    <scope>NUCLEOTIDE SEQUENCE [LARGE SCALE GENOMIC DNA]</scope>
    <source>
        <strain evidence="2 3">S7-754</strain>
    </source>
</reference>
<dbReference type="InterPro" id="IPR013382">
    <property type="entry name" value="CRISPR-assoc_prot_Cse2"/>
</dbReference>
<evidence type="ECO:0000313" key="3">
    <source>
        <dbReference type="Proteomes" id="UP000323502"/>
    </source>
</evidence>
<dbReference type="EMBL" id="FNBI01000010">
    <property type="protein sequence ID" value="SDG05091.1"/>
    <property type="molecule type" value="Genomic_DNA"/>
</dbReference>
<dbReference type="Gene3D" id="1.10.520.40">
    <property type="entry name" value="CRISPR-associated protein Cse2"/>
    <property type="match status" value="1"/>
</dbReference>